<sequence length="283" mass="31826">MSKVAIIIDSASGVKDLSKYKDTYLVPLLIVKENGSSIDDDENFGAEQFEPLFEEQILKTSQCITGVMLEKWDNLLKEYDHIICLLISKGLSGQYSTFKVISQSDEYGYKGRVHVVDTNGVSMILERQVMLAQKLLGMGKTVEETCQIIEDKYANIKGYIIPRKLDQLVRGGRISKAAAKMAKMLKITPILSYTGEIDKEGKTRTFKKAVATALDKVLTHLPKNYVLDVTYSKCDSELLNDVIKLIEERNIKIGLAVPMPYTIVCHTGYETFGFLPDEVYEED</sequence>
<dbReference type="Gene3D" id="3.30.1180.10">
    <property type="match status" value="1"/>
</dbReference>
<dbReference type="EMBL" id="CP017015">
    <property type="protein sequence ID" value="AOG60223.1"/>
    <property type="molecule type" value="Genomic_DNA"/>
</dbReference>
<dbReference type="PANTHER" id="PTHR33434:SF2">
    <property type="entry name" value="FATTY ACID-BINDING PROTEIN TM_1468"/>
    <property type="match status" value="1"/>
</dbReference>
<gene>
    <name evidence="2" type="ORF">SHELI_v1c02680</name>
</gene>
<dbReference type="RefSeq" id="WP_069116013.1">
    <property type="nucleotide sequence ID" value="NZ_CP017015.1"/>
</dbReference>
<evidence type="ECO:0000313" key="2">
    <source>
        <dbReference type="EMBL" id="AOG60223.1"/>
    </source>
</evidence>
<name>A0A1B3SJW1_9MOLU</name>
<keyword evidence="3" id="KW-1185">Reference proteome</keyword>
<dbReference type="PROSITE" id="PS51482">
    <property type="entry name" value="DEGV"/>
    <property type="match status" value="1"/>
</dbReference>
<dbReference type="Pfam" id="PF02645">
    <property type="entry name" value="DegV"/>
    <property type="match status" value="1"/>
</dbReference>
<evidence type="ECO:0000256" key="1">
    <source>
        <dbReference type="ARBA" id="ARBA00023121"/>
    </source>
</evidence>
<dbReference type="OrthoDB" id="388177at2"/>
<keyword evidence="1" id="KW-0446">Lipid-binding</keyword>
<dbReference type="Proteomes" id="UP000094378">
    <property type="component" value="Chromosome"/>
</dbReference>
<dbReference type="InterPro" id="IPR050270">
    <property type="entry name" value="DegV_domain_contain"/>
</dbReference>
<dbReference type="Gene3D" id="3.40.50.10170">
    <property type="match status" value="1"/>
</dbReference>
<protein>
    <recommendedName>
        <fullName evidence="4">DegV family protein</fullName>
    </recommendedName>
</protein>
<dbReference type="GO" id="GO:0008289">
    <property type="term" value="F:lipid binding"/>
    <property type="evidence" value="ECO:0007669"/>
    <property type="project" value="UniProtKB-KW"/>
</dbReference>
<accession>A0A1B3SJW1</accession>
<reference evidence="2 3" key="1">
    <citation type="submission" date="2016-08" db="EMBL/GenBank/DDBJ databases">
        <title>Complete genome sequence of Spiroplasma helicoides TABS-2 (DSM 22551).</title>
        <authorList>
            <person name="Shen W.-Y."/>
            <person name="Lo W.-S."/>
            <person name="Lai Y.-C."/>
            <person name="Kuo C.-H."/>
        </authorList>
    </citation>
    <scope>NUCLEOTIDE SEQUENCE [LARGE SCALE GENOMIC DNA]</scope>
    <source>
        <strain evidence="2 3">TABS-2</strain>
    </source>
</reference>
<dbReference type="STRING" id="216938.SHELI_v1c02680"/>
<organism evidence="2 3">
    <name type="scientific">Spiroplasma helicoides</name>
    <dbReference type="NCBI Taxonomy" id="216938"/>
    <lineage>
        <taxon>Bacteria</taxon>
        <taxon>Bacillati</taxon>
        <taxon>Mycoplasmatota</taxon>
        <taxon>Mollicutes</taxon>
        <taxon>Entomoplasmatales</taxon>
        <taxon>Spiroplasmataceae</taxon>
        <taxon>Spiroplasma</taxon>
    </lineage>
</organism>
<evidence type="ECO:0008006" key="4">
    <source>
        <dbReference type="Google" id="ProtNLM"/>
    </source>
</evidence>
<dbReference type="PATRIC" id="fig|216938.3.peg.270"/>
<dbReference type="InterPro" id="IPR043168">
    <property type="entry name" value="DegV_C"/>
</dbReference>
<evidence type="ECO:0000313" key="3">
    <source>
        <dbReference type="Proteomes" id="UP000094378"/>
    </source>
</evidence>
<dbReference type="AlphaFoldDB" id="A0A1B3SJW1"/>
<dbReference type="InterPro" id="IPR003797">
    <property type="entry name" value="DegV"/>
</dbReference>
<proteinExistence type="predicted"/>
<dbReference type="SUPFAM" id="SSF82549">
    <property type="entry name" value="DAK1/DegV-like"/>
    <property type="match status" value="1"/>
</dbReference>
<dbReference type="NCBIfam" id="TIGR00762">
    <property type="entry name" value="DegV"/>
    <property type="match status" value="1"/>
</dbReference>
<dbReference type="PANTHER" id="PTHR33434">
    <property type="entry name" value="DEGV DOMAIN-CONTAINING PROTEIN DR_1986-RELATED"/>
    <property type="match status" value="1"/>
</dbReference>
<dbReference type="KEGG" id="shj:SHELI_v1c02680"/>